<dbReference type="OrthoDB" id="341587at2157"/>
<dbReference type="STRING" id="43928.SAMN05443636_1223"/>
<feature type="domain" description="C2H2-type" evidence="3">
    <location>
        <begin position="60"/>
        <end position="88"/>
    </location>
</feature>
<organism evidence="4 5">
    <name type="scientific">Halobaculum gomorrense</name>
    <dbReference type="NCBI Taxonomy" id="43928"/>
    <lineage>
        <taxon>Archaea</taxon>
        <taxon>Methanobacteriati</taxon>
        <taxon>Methanobacteriota</taxon>
        <taxon>Stenosarchaea group</taxon>
        <taxon>Halobacteria</taxon>
        <taxon>Halobacteriales</taxon>
        <taxon>Haloferacaceae</taxon>
        <taxon>Halobaculum</taxon>
    </lineage>
</organism>
<feature type="compositionally biased region" description="Low complexity" evidence="1">
    <location>
        <begin position="8"/>
        <end position="49"/>
    </location>
</feature>
<dbReference type="RefSeq" id="WP_073307501.1">
    <property type="nucleotide sequence ID" value="NZ_FQWV01000002.1"/>
</dbReference>
<feature type="transmembrane region" description="Helical" evidence="2">
    <location>
        <begin position="110"/>
        <end position="130"/>
    </location>
</feature>
<accession>A0A1M5N0Z1</accession>
<keyword evidence="5" id="KW-1185">Reference proteome</keyword>
<dbReference type="Proteomes" id="UP000184357">
    <property type="component" value="Unassembled WGS sequence"/>
</dbReference>
<reference evidence="4 5" key="1">
    <citation type="submission" date="2016-11" db="EMBL/GenBank/DDBJ databases">
        <authorList>
            <person name="Jaros S."/>
            <person name="Januszkiewicz K."/>
            <person name="Wedrychowicz H."/>
        </authorList>
    </citation>
    <scope>NUCLEOTIDE SEQUENCE [LARGE SCALE GENOMIC DNA]</scope>
    <source>
        <strain evidence="4 5">DSM 9297</strain>
    </source>
</reference>
<evidence type="ECO:0000256" key="1">
    <source>
        <dbReference type="SAM" id="MobiDB-lite"/>
    </source>
</evidence>
<dbReference type="EMBL" id="FQWV01000002">
    <property type="protein sequence ID" value="SHG83240.1"/>
    <property type="molecule type" value="Genomic_DNA"/>
</dbReference>
<proteinExistence type="predicted"/>
<keyword evidence="2" id="KW-0472">Membrane</keyword>
<feature type="region of interest" description="Disordered" evidence="1">
    <location>
        <begin position="1"/>
        <end position="52"/>
    </location>
</feature>
<dbReference type="AlphaFoldDB" id="A0A1M5N0Z1"/>
<gene>
    <name evidence="4" type="ORF">SAMN05443636_1223</name>
</gene>
<dbReference type="Pfam" id="PF24166">
    <property type="entry name" value="DUF7410"/>
    <property type="match status" value="1"/>
</dbReference>
<keyword evidence="2" id="KW-0812">Transmembrane</keyword>
<dbReference type="PROSITE" id="PS00028">
    <property type="entry name" value="ZINC_FINGER_C2H2_1"/>
    <property type="match status" value="1"/>
</dbReference>
<dbReference type="InterPro" id="IPR013087">
    <property type="entry name" value="Znf_C2H2_type"/>
</dbReference>
<evidence type="ECO:0000313" key="5">
    <source>
        <dbReference type="Proteomes" id="UP000184357"/>
    </source>
</evidence>
<keyword evidence="2" id="KW-1133">Transmembrane helix</keyword>
<name>A0A1M5N0Z1_9EURY</name>
<sequence>MSRDDASADAASRAVDATSRAADATASETGDSGAAASAPATGARGRPAAPYDVPPGATAFTCSRCGRPFARERHRDLHLGQVHAELDGDERAAYEAARDEEADDLRRFRIVSLGMLVALYFGFLFLYAVAG</sequence>
<evidence type="ECO:0000313" key="4">
    <source>
        <dbReference type="EMBL" id="SHG83240.1"/>
    </source>
</evidence>
<evidence type="ECO:0000256" key="2">
    <source>
        <dbReference type="SAM" id="Phobius"/>
    </source>
</evidence>
<dbReference type="PROSITE" id="PS50157">
    <property type="entry name" value="ZINC_FINGER_C2H2_2"/>
    <property type="match status" value="1"/>
</dbReference>
<evidence type="ECO:0000259" key="3">
    <source>
        <dbReference type="PROSITE" id="PS50157"/>
    </source>
</evidence>
<protein>
    <recommendedName>
        <fullName evidence="3">C2H2-type domain-containing protein</fullName>
    </recommendedName>
</protein>
<dbReference type="InterPro" id="IPR055833">
    <property type="entry name" value="DUF7410"/>
</dbReference>